<name>A0ABR2U9C6_9ROSI</name>
<evidence type="ECO:0000313" key="2">
    <source>
        <dbReference type="Proteomes" id="UP001396334"/>
    </source>
</evidence>
<reference evidence="1 2" key="1">
    <citation type="journal article" date="2024" name="G3 (Bethesda)">
        <title>Genome assembly of Hibiscus sabdariffa L. provides insights into metabolisms of medicinal natural products.</title>
        <authorList>
            <person name="Kim T."/>
        </authorList>
    </citation>
    <scope>NUCLEOTIDE SEQUENCE [LARGE SCALE GENOMIC DNA]</scope>
    <source>
        <strain evidence="1">TK-2024</strain>
        <tissue evidence="1">Old leaves</tissue>
    </source>
</reference>
<protein>
    <submittedName>
        <fullName evidence="1">Uncharacterized protein</fullName>
    </submittedName>
</protein>
<keyword evidence="2" id="KW-1185">Reference proteome</keyword>
<proteinExistence type="predicted"/>
<accession>A0ABR2U9C6</accession>
<evidence type="ECO:0000313" key="1">
    <source>
        <dbReference type="EMBL" id="KAK9046161.1"/>
    </source>
</evidence>
<dbReference type="EMBL" id="JBBPBN010000001">
    <property type="protein sequence ID" value="KAK9046161.1"/>
    <property type="molecule type" value="Genomic_DNA"/>
</dbReference>
<organism evidence="1 2">
    <name type="scientific">Hibiscus sabdariffa</name>
    <name type="common">roselle</name>
    <dbReference type="NCBI Taxonomy" id="183260"/>
    <lineage>
        <taxon>Eukaryota</taxon>
        <taxon>Viridiplantae</taxon>
        <taxon>Streptophyta</taxon>
        <taxon>Embryophyta</taxon>
        <taxon>Tracheophyta</taxon>
        <taxon>Spermatophyta</taxon>
        <taxon>Magnoliopsida</taxon>
        <taxon>eudicotyledons</taxon>
        <taxon>Gunneridae</taxon>
        <taxon>Pentapetalae</taxon>
        <taxon>rosids</taxon>
        <taxon>malvids</taxon>
        <taxon>Malvales</taxon>
        <taxon>Malvaceae</taxon>
        <taxon>Malvoideae</taxon>
        <taxon>Hibiscus</taxon>
    </lineage>
</organism>
<comment type="caution">
    <text evidence="1">The sequence shown here is derived from an EMBL/GenBank/DDBJ whole genome shotgun (WGS) entry which is preliminary data.</text>
</comment>
<dbReference type="Proteomes" id="UP001396334">
    <property type="component" value="Unassembled WGS sequence"/>
</dbReference>
<sequence>MTLNTSSCNNFRGNLQLKHPEDSVKPARHHGCFDNQVASPYSRSLTTYDMCNHENALTFQISHKSVWTVPYG</sequence>
<gene>
    <name evidence="1" type="ORF">V6N11_052060</name>
</gene>